<feature type="compositionally biased region" description="Low complexity" evidence="2">
    <location>
        <begin position="612"/>
        <end position="624"/>
    </location>
</feature>
<dbReference type="SMART" id="SM00320">
    <property type="entry name" value="WD40"/>
    <property type="match status" value="8"/>
</dbReference>
<protein>
    <recommendedName>
        <fullName evidence="5">Anaphase-promoting complex subunit 4 WD40 domain-containing protein</fullName>
    </recommendedName>
</protein>
<name>A0A383WPY7_TETOB</name>
<dbReference type="EMBL" id="FNXT01001364">
    <property type="protein sequence ID" value="SZX79333.1"/>
    <property type="molecule type" value="Genomic_DNA"/>
</dbReference>
<sequence>MQCSVCGEVDLAAEGQPADACAANEQYAACAQHSSITVCYLPKLDLEPLVLSSSFLPCTALHIQQCDARQLGLSRSRAPSLPHKQQQTLLAAATPSGVLLWILEDAYAAATDRQAVPAPLRLLDGEQLGPPQALAVAAGDSSSDAALLAVGSGCVVLVWNLKQLEVAYRLEGHQGAISALTFSPCHQHVLVTAAEDRTFKVWDLQAGQMLYQSSILGAAVPTCLAVDAAAARLAMGCVDGSIRQFDLAQLPACREMQVIDASKAVQQVAAAAAAAAAAAERSLATGPKTVTAASAGPAGLQAIRQQLQELMSVSGAAGGMSGSSNPASAVELLPDAQAEGSGCVLGMQFVQFSGLLGHSACNAADSFQPGGSSYHSQQQHALLQELLQPPPQLLVCTRRGLLLVNVGNGEVEHCCLFGMEAGRVQDMLLATKEIKQSLDSSSQRQSSAAGSSATPVSQLQQPSAQNQQLQARLAACFSALPDVEPPAAACCFAAACVPQQQQLNPLDTLCCLASLNSSTSGSLSLFQLSSSSSSRAASASSSQQLQQQLSVFQTQPLPDGSPLLDRSARCSSSSSSSSKPGSSSRPSSSAQSGSSLPRNGSKGTSSGCTISATAATAGPGLTPADVASEPGRQRATWQADNKAQPPPPPAAAAASRVAGKLGASRAPASPKPKPKKPLPDKPVTFHRQIKSSGYGFVQPKVKLGQAKPAPVKVGGPSASKVPQLLAQQLSGQRQYPLEAASPGQWDLQAEQSLAGGQAVHNGGILRLAIAGDGCRLLTAAADKTARCLWLPLAKHAGAGTTFVGHGGPVSAASWSHSGELLLTASADRTAKLWKCSNPSAVITFAAEQHQQQAAAASGISRSSSSRASSSGISRPAATPALGRSSSSRGASSSSGGGTVRRSSGNGSSGSSTAAQGFLSEVTAAQFFYVDQFVLLATGSKLHLYRYKLPEATAEDDIQRLKASGSYSLAGSYASSCQAITDVAAANSFLSTLLLLACSNRSIQLVDAATMQVACTIPDAHARPVQRLVQPSASPFVSHPREIHELFASSAPDGVIKLWDVRSGSCVRSFTGHKNSQMPIGLAFSPCMRYLATGSEDKAAYVYDLRSCSMLGRLRPPGHHAEVVTDVAFHPWRPELMVGCMDGRVYCYGDVY</sequence>
<keyword evidence="1" id="KW-0853">WD repeat</keyword>
<evidence type="ECO:0008006" key="5">
    <source>
        <dbReference type="Google" id="ProtNLM"/>
    </source>
</evidence>
<evidence type="ECO:0000256" key="1">
    <source>
        <dbReference type="PROSITE-ProRule" id="PRU00221"/>
    </source>
</evidence>
<proteinExistence type="predicted"/>
<dbReference type="STRING" id="3088.A0A383WPY7"/>
<dbReference type="InterPro" id="IPR001680">
    <property type="entry name" value="WD40_rpt"/>
</dbReference>
<dbReference type="Pfam" id="PF00400">
    <property type="entry name" value="WD40"/>
    <property type="match status" value="4"/>
</dbReference>
<dbReference type="InterPro" id="IPR036322">
    <property type="entry name" value="WD40_repeat_dom_sf"/>
</dbReference>
<evidence type="ECO:0000256" key="2">
    <source>
        <dbReference type="SAM" id="MobiDB-lite"/>
    </source>
</evidence>
<dbReference type="PANTHER" id="PTHR44525">
    <property type="entry name" value="WD REPEAT-CONTAINING PROTEIN 27"/>
    <property type="match status" value="1"/>
</dbReference>
<dbReference type="InterPro" id="IPR015943">
    <property type="entry name" value="WD40/YVTN_repeat-like_dom_sf"/>
</dbReference>
<feature type="repeat" description="WD" evidence="1">
    <location>
        <begin position="170"/>
        <end position="212"/>
    </location>
</feature>
<reference evidence="3 4" key="1">
    <citation type="submission" date="2016-10" db="EMBL/GenBank/DDBJ databases">
        <authorList>
            <person name="Cai Z."/>
        </authorList>
    </citation>
    <scope>NUCLEOTIDE SEQUENCE [LARGE SCALE GENOMIC DNA]</scope>
</reference>
<evidence type="ECO:0000313" key="4">
    <source>
        <dbReference type="Proteomes" id="UP000256970"/>
    </source>
</evidence>
<dbReference type="SUPFAM" id="SSF50978">
    <property type="entry name" value="WD40 repeat-like"/>
    <property type="match status" value="1"/>
</dbReference>
<feature type="region of interest" description="Disordered" evidence="2">
    <location>
        <begin position="855"/>
        <end position="908"/>
    </location>
</feature>
<keyword evidence="4" id="KW-1185">Reference proteome</keyword>
<dbReference type="Proteomes" id="UP000256970">
    <property type="component" value="Unassembled WGS sequence"/>
</dbReference>
<dbReference type="PROSITE" id="PS50082">
    <property type="entry name" value="WD_REPEATS_2"/>
    <property type="match status" value="3"/>
</dbReference>
<feature type="compositionally biased region" description="Low complexity" evidence="2">
    <location>
        <begin position="569"/>
        <end position="595"/>
    </location>
</feature>
<feature type="repeat" description="WD" evidence="1">
    <location>
        <begin position="1045"/>
        <end position="1068"/>
    </location>
</feature>
<accession>A0A383WPY7</accession>
<gene>
    <name evidence="3" type="ORF">BQ4739_LOCUS19612</name>
</gene>
<feature type="region of interest" description="Disordered" evidence="2">
    <location>
        <begin position="440"/>
        <end position="464"/>
    </location>
</feature>
<dbReference type="SUPFAM" id="SSF117289">
    <property type="entry name" value="Nucleoporin domain"/>
    <property type="match status" value="1"/>
</dbReference>
<dbReference type="PANTHER" id="PTHR44525:SF1">
    <property type="entry name" value="WD REPEAT-CONTAINING PROTEIN 27"/>
    <property type="match status" value="1"/>
</dbReference>
<dbReference type="PROSITE" id="PS50294">
    <property type="entry name" value="WD_REPEATS_REGION"/>
    <property type="match status" value="2"/>
</dbReference>
<organism evidence="3 4">
    <name type="scientific">Tetradesmus obliquus</name>
    <name type="common">Green alga</name>
    <name type="synonym">Acutodesmus obliquus</name>
    <dbReference type="NCBI Taxonomy" id="3088"/>
    <lineage>
        <taxon>Eukaryota</taxon>
        <taxon>Viridiplantae</taxon>
        <taxon>Chlorophyta</taxon>
        <taxon>core chlorophytes</taxon>
        <taxon>Chlorophyceae</taxon>
        <taxon>CS clade</taxon>
        <taxon>Sphaeropleales</taxon>
        <taxon>Scenedesmaceae</taxon>
        <taxon>Tetradesmus</taxon>
    </lineage>
</organism>
<feature type="compositionally biased region" description="Polar residues" evidence="2">
    <location>
        <begin position="596"/>
        <end position="611"/>
    </location>
</feature>
<evidence type="ECO:0000313" key="3">
    <source>
        <dbReference type="EMBL" id="SZX79333.1"/>
    </source>
</evidence>
<dbReference type="InterPro" id="IPR042411">
    <property type="entry name" value="WDR27"/>
</dbReference>
<dbReference type="AlphaFoldDB" id="A0A383WPY7"/>
<dbReference type="Gene3D" id="2.130.10.10">
    <property type="entry name" value="YVTN repeat-like/Quinoprotein amine dehydrogenase"/>
    <property type="match status" value="3"/>
</dbReference>
<feature type="region of interest" description="Disordered" evidence="2">
    <location>
        <begin position="554"/>
        <end position="683"/>
    </location>
</feature>
<feature type="repeat" description="WD" evidence="1">
    <location>
        <begin position="802"/>
        <end position="843"/>
    </location>
</feature>